<sequence length="326" mass="33814">MTTAAAPAGLRGSPWPAFAGRRLARFAVSLWALVTAAFLMIHLVPGDPVRAALGMTAPAELVRARRAELGLDDPLWTQYGHYLHGLVTGNFGTSMASGQPVTQVIGDRLPATLQLAALAFVVVVIVAVPVGVGFAVLTRGGRRRGTELGFTSGSVLLAAIPDFLLAVGLVAVLAVGLGWFPVAGGDGPGAYVLPVAALTIGPAAVLARIVRVELLAVLGADFVRTARAKRLPARLVYVRHALPNALTATLTLGGLMLTGLVAGTVLVENVFAWPGLGSTIVQSILQKDYPLVQGIVLVYGIAVLLVNLLVDVVLGLLDPRSTIRES</sequence>
<evidence type="ECO:0000259" key="8">
    <source>
        <dbReference type="PROSITE" id="PS50928"/>
    </source>
</evidence>
<keyword evidence="2 7" id="KW-0813">Transport</keyword>
<name>A0ABU5R629_9PSEU</name>
<dbReference type="CDD" id="cd06261">
    <property type="entry name" value="TM_PBP2"/>
    <property type="match status" value="1"/>
</dbReference>
<feature type="transmembrane region" description="Helical" evidence="7">
    <location>
        <begin position="115"/>
        <end position="137"/>
    </location>
</feature>
<feature type="domain" description="ABC transmembrane type-1" evidence="8">
    <location>
        <begin position="109"/>
        <end position="314"/>
    </location>
</feature>
<evidence type="ECO:0000313" key="9">
    <source>
        <dbReference type="EMBL" id="MEA5360741.1"/>
    </source>
</evidence>
<dbReference type="SUPFAM" id="SSF161098">
    <property type="entry name" value="MetI-like"/>
    <property type="match status" value="1"/>
</dbReference>
<evidence type="ECO:0000313" key="10">
    <source>
        <dbReference type="Proteomes" id="UP001304298"/>
    </source>
</evidence>
<feature type="transmembrane region" description="Helical" evidence="7">
    <location>
        <begin position="191"/>
        <end position="220"/>
    </location>
</feature>
<evidence type="ECO:0000256" key="1">
    <source>
        <dbReference type="ARBA" id="ARBA00004651"/>
    </source>
</evidence>
<dbReference type="Gene3D" id="1.10.3720.10">
    <property type="entry name" value="MetI-like"/>
    <property type="match status" value="1"/>
</dbReference>
<dbReference type="PANTHER" id="PTHR43163">
    <property type="entry name" value="DIPEPTIDE TRANSPORT SYSTEM PERMEASE PROTEIN DPPB-RELATED"/>
    <property type="match status" value="1"/>
</dbReference>
<dbReference type="Pfam" id="PF19300">
    <property type="entry name" value="BPD_transp_1_N"/>
    <property type="match status" value="1"/>
</dbReference>
<dbReference type="InterPro" id="IPR045621">
    <property type="entry name" value="BPD_transp_1_N"/>
</dbReference>
<keyword evidence="6 7" id="KW-0472">Membrane</keyword>
<keyword evidence="5 7" id="KW-1133">Transmembrane helix</keyword>
<feature type="transmembrane region" description="Helical" evidence="7">
    <location>
        <begin position="149"/>
        <end position="179"/>
    </location>
</feature>
<evidence type="ECO:0000256" key="7">
    <source>
        <dbReference type="RuleBase" id="RU363032"/>
    </source>
</evidence>
<reference evidence="9 10" key="1">
    <citation type="submission" date="2023-12" db="EMBL/GenBank/DDBJ databases">
        <title>Amycolatopsis sp. V23-08.</title>
        <authorList>
            <person name="Somphong A."/>
        </authorList>
    </citation>
    <scope>NUCLEOTIDE SEQUENCE [LARGE SCALE GENOMIC DNA]</scope>
    <source>
        <strain evidence="9 10">V23-08</strain>
    </source>
</reference>
<proteinExistence type="inferred from homology"/>
<feature type="transmembrane region" description="Helical" evidence="7">
    <location>
        <begin position="23"/>
        <end position="44"/>
    </location>
</feature>
<dbReference type="PANTHER" id="PTHR43163:SF6">
    <property type="entry name" value="DIPEPTIDE TRANSPORT SYSTEM PERMEASE PROTEIN DPPB-RELATED"/>
    <property type="match status" value="1"/>
</dbReference>
<dbReference type="PROSITE" id="PS50928">
    <property type="entry name" value="ABC_TM1"/>
    <property type="match status" value="1"/>
</dbReference>
<dbReference type="EMBL" id="JAYFSI010000002">
    <property type="protein sequence ID" value="MEA5360741.1"/>
    <property type="molecule type" value="Genomic_DNA"/>
</dbReference>
<dbReference type="InterPro" id="IPR035906">
    <property type="entry name" value="MetI-like_sf"/>
</dbReference>
<evidence type="ECO:0000256" key="4">
    <source>
        <dbReference type="ARBA" id="ARBA00022692"/>
    </source>
</evidence>
<evidence type="ECO:0000256" key="6">
    <source>
        <dbReference type="ARBA" id="ARBA00023136"/>
    </source>
</evidence>
<comment type="subcellular location">
    <subcellularLocation>
        <location evidence="1 7">Cell membrane</location>
        <topology evidence="1 7">Multi-pass membrane protein</topology>
    </subcellularLocation>
</comment>
<keyword evidence="4 7" id="KW-0812">Transmembrane</keyword>
<evidence type="ECO:0000256" key="3">
    <source>
        <dbReference type="ARBA" id="ARBA00022475"/>
    </source>
</evidence>
<dbReference type="Proteomes" id="UP001304298">
    <property type="component" value="Unassembled WGS sequence"/>
</dbReference>
<organism evidence="9 10">
    <name type="scientific">Amycolatopsis heterodermiae</name>
    <dbReference type="NCBI Taxonomy" id="3110235"/>
    <lineage>
        <taxon>Bacteria</taxon>
        <taxon>Bacillati</taxon>
        <taxon>Actinomycetota</taxon>
        <taxon>Actinomycetes</taxon>
        <taxon>Pseudonocardiales</taxon>
        <taxon>Pseudonocardiaceae</taxon>
        <taxon>Amycolatopsis</taxon>
    </lineage>
</organism>
<accession>A0ABU5R629</accession>
<comment type="similarity">
    <text evidence="7">Belongs to the binding-protein-dependent transport system permease family.</text>
</comment>
<dbReference type="InterPro" id="IPR000515">
    <property type="entry name" value="MetI-like"/>
</dbReference>
<evidence type="ECO:0000256" key="5">
    <source>
        <dbReference type="ARBA" id="ARBA00022989"/>
    </source>
</evidence>
<feature type="transmembrane region" description="Helical" evidence="7">
    <location>
        <begin position="295"/>
        <end position="317"/>
    </location>
</feature>
<dbReference type="Pfam" id="PF00528">
    <property type="entry name" value="BPD_transp_1"/>
    <property type="match status" value="1"/>
</dbReference>
<keyword evidence="3" id="KW-1003">Cell membrane</keyword>
<comment type="caution">
    <text evidence="9">The sequence shown here is derived from an EMBL/GenBank/DDBJ whole genome shotgun (WGS) entry which is preliminary data.</text>
</comment>
<gene>
    <name evidence="9" type="ORF">VA596_14420</name>
</gene>
<protein>
    <submittedName>
        <fullName evidence="9">ABC transporter permease</fullName>
    </submittedName>
</protein>
<evidence type="ECO:0000256" key="2">
    <source>
        <dbReference type="ARBA" id="ARBA00022448"/>
    </source>
</evidence>
<keyword evidence="10" id="KW-1185">Reference proteome</keyword>
<feature type="transmembrane region" description="Helical" evidence="7">
    <location>
        <begin position="241"/>
        <end position="267"/>
    </location>
</feature>
<dbReference type="RefSeq" id="WP_323327148.1">
    <property type="nucleotide sequence ID" value="NZ_JAYFSI010000002.1"/>
</dbReference>